<organism evidence="2 3">
    <name type="scientific">Aspergillus terreus (strain NIH 2624 / FGSC A1156)</name>
    <dbReference type="NCBI Taxonomy" id="341663"/>
    <lineage>
        <taxon>Eukaryota</taxon>
        <taxon>Fungi</taxon>
        <taxon>Dikarya</taxon>
        <taxon>Ascomycota</taxon>
        <taxon>Pezizomycotina</taxon>
        <taxon>Eurotiomycetes</taxon>
        <taxon>Eurotiomycetidae</taxon>
        <taxon>Eurotiales</taxon>
        <taxon>Aspergillaceae</taxon>
        <taxon>Aspergillus</taxon>
        <taxon>Aspergillus subgen. Circumdati</taxon>
    </lineage>
</organism>
<dbReference type="Proteomes" id="UP000007963">
    <property type="component" value="Unassembled WGS sequence"/>
</dbReference>
<feature type="domain" description="N-acetyltransferase" evidence="1">
    <location>
        <begin position="31"/>
        <end position="183"/>
    </location>
</feature>
<gene>
    <name evidence="2" type="ORF">ATEG_08937</name>
</gene>
<dbReference type="PROSITE" id="PS51186">
    <property type="entry name" value="GNAT"/>
    <property type="match status" value="1"/>
</dbReference>
<accession>Q0CBJ7</accession>
<dbReference type="OMA" id="VEHANSQ"/>
<dbReference type="InterPro" id="IPR000182">
    <property type="entry name" value="GNAT_dom"/>
</dbReference>
<dbReference type="VEuPathDB" id="FungiDB:ATEG_08937"/>
<dbReference type="Gene3D" id="3.40.630.30">
    <property type="match status" value="1"/>
</dbReference>
<dbReference type="OrthoDB" id="5343688at2759"/>
<proteinExistence type="predicted"/>
<dbReference type="AlphaFoldDB" id="Q0CBJ7"/>
<protein>
    <recommendedName>
        <fullName evidence="1">N-acetyltransferase domain-containing protein</fullName>
    </recommendedName>
</protein>
<dbReference type="EMBL" id="CH476606">
    <property type="protein sequence ID" value="EAU31069.1"/>
    <property type="molecule type" value="Genomic_DNA"/>
</dbReference>
<reference evidence="3" key="1">
    <citation type="submission" date="2005-09" db="EMBL/GenBank/DDBJ databases">
        <title>Annotation of the Aspergillus terreus NIH2624 genome.</title>
        <authorList>
            <person name="Birren B.W."/>
            <person name="Lander E.S."/>
            <person name="Galagan J.E."/>
            <person name="Nusbaum C."/>
            <person name="Devon K."/>
            <person name="Henn M."/>
            <person name="Ma L.-J."/>
            <person name="Jaffe D.B."/>
            <person name="Butler J."/>
            <person name="Alvarez P."/>
            <person name="Gnerre S."/>
            <person name="Grabherr M."/>
            <person name="Kleber M."/>
            <person name="Mauceli E.W."/>
            <person name="Brockman W."/>
            <person name="Rounsley S."/>
            <person name="Young S.K."/>
            <person name="LaButti K."/>
            <person name="Pushparaj V."/>
            <person name="DeCaprio D."/>
            <person name="Crawford M."/>
            <person name="Koehrsen M."/>
            <person name="Engels R."/>
            <person name="Montgomery P."/>
            <person name="Pearson M."/>
            <person name="Howarth C."/>
            <person name="Larson L."/>
            <person name="Luoma S."/>
            <person name="White J."/>
            <person name="Alvarado L."/>
            <person name="Kodira C.D."/>
            <person name="Zeng Q."/>
            <person name="Oleary S."/>
            <person name="Yandava C."/>
            <person name="Denning D.W."/>
            <person name="Nierman W.C."/>
            <person name="Milne T."/>
            <person name="Madden K."/>
        </authorList>
    </citation>
    <scope>NUCLEOTIDE SEQUENCE [LARGE SCALE GENOMIC DNA]</scope>
    <source>
        <strain evidence="3">NIH 2624 / FGSC A1156</strain>
    </source>
</reference>
<dbReference type="GeneID" id="4323503"/>
<dbReference type="GO" id="GO:0016747">
    <property type="term" value="F:acyltransferase activity, transferring groups other than amino-acyl groups"/>
    <property type="evidence" value="ECO:0007669"/>
    <property type="project" value="InterPro"/>
</dbReference>
<dbReference type="SUPFAM" id="SSF55729">
    <property type="entry name" value="Acyl-CoA N-acyltransferases (Nat)"/>
    <property type="match status" value="1"/>
</dbReference>
<evidence type="ECO:0000313" key="2">
    <source>
        <dbReference type="EMBL" id="EAU31069.1"/>
    </source>
</evidence>
<dbReference type="Pfam" id="PF00583">
    <property type="entry name" value="Acetyltransf_1"/>
    <property type="match status" value="1"/>
</dbReference>
<dbReference type="eggNOG" id="ENOG502SMXQ">
    <property type="taxonomic scope" value="Eukaryota"/>
</dbReference>
<name>Q0CBJ7_ASPTN</name>
<evidence type="ECO:0000313" key="3">
    <source>
        <dbReference type="Proteomes" id="UP000007963"/>
    </source>
</evidence>
<evidence type="ECO:0000259" key="1">
    <source>
        <dbReference type="PROSITE" id="PS51186"/>
    </source>
</evidence>
<dbReference type="RefSeq" id="XP_001217523.1">
    <property type="nucleotide sequence ID" value="XM_001217522.1"/>
</dbReference>
<dbReference type="InterPro" id="IPR016181">
    <property type="entry name" value="Acyl_CoA_acyltransferase"/>
</dbReference>
<dbReference type="HOGENOM" id="CLU_1562768_0_0_1"/>
<sequence>MAIVYRLLYREPSDLPLVGTTCAGCVMAGLLVVRACTEGYIEEAERVGKWEWLFPGSEPGVHGRLDSGVEGKDGDSAEEQVVLVTKFGERIIGTVVLRAAAAGPAGKAKGVIRAWTVERRYRGKGVGVGLLEEAVTVCKKKRWEGPEFDEKHANSRRVLPAFFHEVEERERWAKELLKRVLRH</sequence>